<keyword evidence="3" id="KW-0863">Zinc-finger</keyword>
<dbReference type="InterPro" id="IPR047192">
    <property type="entry name" value="Euk_RPA1_DBD_C"/>
</dbReference>
<evidence type="ECO:0000313" key="7">
    <source>
        <dbReference type="EnsemblPlants" id="TuG1812G0100000439.01.T01"/>
    </source>
</evidence>
<keyword evidence="8" id="KW-1185">Reference proteome</keyword>
<evidence type="ECO:0000256" key="2">
    <source>
        <dbReference type="ARBA" id="ARBA00022723"/>
    </source>
</evidence>
<reference evidence="8" key="1">
    <citation type="journal article" date="2013" name="Nature">
        <title>Draft genome of the wheat A-genome progenitor Triticum urartu.</title>
        <authorList>
            <person name="Ling H.Q."/>
            <person name="Zhao S."/>
            <person name="Liu D."/>
            <person name="Wang J."/>
            <person name="Sun H."/>
            <person name="Zhang C."/>
            <person name="Fan H."/>
            <person name="Li D."/>
            <person name="Dong L."/>
            <person name="Tao Y."/>
            <person name="Gao C."/>
            <person name="Wu H."/>
            <person name="Li Y."/>
            <person name="Cui Y."/>
            <person name="Guo X."/>
            <person name="Zheng S."/>
            <person name="Wang B."/>
            <person name="Yu K."/>
            <person name="Liang Q."/>
            <person name="Yang W."/>
            <person name="Lou X."/>
            <person name="Chen J."/>
            <person name="Feng M."/>
            <person name="Jian J."/>
            <person name="Zhang X."/>
            <person name="Luo G."/>
            <person name="Jiang Y."/>
            <person name="Liu J."/>
            <person name="Wang Z."/>
            <person name="Sha Y."/>
            <person name="Zhang B."/>
            <person name="Wu H."/>
            <person name="Tang D."/>
            <person name="Shen Q."/>
            <person name="Xue P."/>
            <person name="Zou S."/>
            <person name="Wang X."/>
            <person name="Liu X."/>
            <person name="Wang F."/>
            <person name="Yang Y."/>
            <person name="An X."/>
            <person name="Dong Z."/>
            <person name="Zhang K."/>
            <person name="Zhang X."/>
            <person name="Luo M.C."/>
            <person name="Dvorak J."/>
            <person name="Tong Y."/>
            <person name="Wang J."/>
            <person name="Yang H."/>
            <person name="Li Z."/>
            <person name="Wang D."/>
            <person name="Zhang A."/>
            <person name="Wang J."/>
        </authorList>
    </citation>
    <scope>NUCLEOTIDE SEQUENCE</scope>
    <source>
        <strain evidence="8">cv. G1812</strain>
    </source>
</reference>
<dbReference type="InterPro" id="IPR012340">
    <property type="entry name" value="NA-bd_OB-fold"/>
</dbReference>
<proteinExistence type="inferred from homology"/>
<dbReference type="Proteomes" id="UP000015106">
    <property type="component" value="Chromosome 1"/>
</dbReference>
<reference evidence="7" key="3">
    <citation type="submission" date="2022-06" db="UniProtKB">
        <authorList>
            <consortium name="EnsemblPlants"/>
        </authorList>
    </citation>
    <scope>IDENTIFICATION</scope>
</reference>
<dbReference type="Gene3D" id="2.40.50.140">
    <property type="entry name" value="Nucleic acid-binding proteins"/>
    <property type="match status" value="1"/>
</dbReference>
<dbReference type="PANTHER" id="PTHR47165:SF4">
    <property type="entry name" value="OS03G0429900 PROTEIN"/>
    <property type="match status" value="1"/>
</dbReference>
<reference evidence="7" key="2">
    <citation type="submission" date="2018-03" db="EMBL/GenBank/DDBJ databases">
        <title>The Triticum urartu genome reveals the dynamic nature of wheat genome evolution.</title>
        <authorList>
            <person name="Ling H."/>
            <person name="Ma B."/>
            <person name="Shi X."/>
            <person name="Liu H."/>
            <person name="Dong L."/>
            <person name="Sun H."/>
            <person name="Cao Y."/>
            <person name="Gao Q."/>
            <person name="Zheng S."/>
            <person name="Li Y."/>
            <person name="Yu Y."/>
            <person name="Du H."/>
            <person name="Qi M."/>
            <person name="Li Y."/>
            <person name="Yu H."/>
            <person name="Cui Y."/>
            <person name="Wang N."/>
            <person name="Chen C."/>
            <person name="Wu H."/>
            <person name="Zhao Y."/>
            <person name="Zhang J."/>
            <person name="Li Y."/>
            <person name="Zhou W."/>
            <person name="Zhang B."/>
            <person name="Hu W."/>
            <person name="Eijk M."/>
            <person name="Tang J."/>
            <person name="Witsenboer H."/>
            <person name="Zhao S."/>
            <person name="Li Z."/>
            <person name="Zhang A."/>
            <person name="Wang D."/>
            <person name="Liang C."/>
        </authorList>
    </citation>
    <scope>NUCLEOTIDE SEQUENCE [LARGE SCALE GENOMIC DNA]</scope>
    <source>
        <strain evidence="7">cv. G1812</strain>
    </source>
</reference>
<dbReference type="GO" id="GO:0003677">
    <property type="term" value="F:DNA binding"/>
    <property type="evidence" value="ECO:0007669"/>
    <property type="project" value="UniProtKB-KW"/>
</dbReference>
<name>A0A8R7JX55_TRIUA</name>
<dbReference type="Gramene" id="TuG1812G0100000439.01.T01">
    <property type="protein sequence ID" value="TuG1812G0100000439.01.T01"/>
    <property type="gene ID" value="TuG1812G0100000439.01"/>
</dbReference>
<dbReference type="EnsemblPlants" id="TuG1812G0100000439.01.T01">
    <property type="protein sequence ID" value="TuG1812G0100000439.01.T01"/>
    <property type="gene ID" value="TuG1812G0100000439.01"/>
</dbReference>
<dbReference type="FunFam" id="2.40.50.140:FF:000090">
    <property type="entry name" value="Replication protein A subunit"/>
    <property type="match status" value="1"/>
</dbReference>
<evidence type="ECO:0000256" key="5">
    <source>
        <dbReference type="ARBA" id="ARBA00023125"/>
    </source>
</evidence>
<dbReference type="InterPro" id="IPR013955">
    <property type="entry name" value="Rep_factor-A_C"/>
</dbReference>
<sequence length="424" mass="46810">MDVTMDGLVTAGLLRAGSVVRVLDYRYSYATNRRAFVVFQLEILQAECTLIGSPTIYEVSDAAQLKNGCYSDRLGIYRPDMISKVQQGVTNIACSRDQGLAGSSRAPRVKHAVNNLHGFYDLVSAQNTVDAKMQQLSLRNQGQGLAAPPTNWEGFDCTGNTYQTIAQIKDENFRMSSQPDLITVVAAVSHVDSGAFCYPSCALMFDGEKCNNKLKVDGDGWWCTRCLWRSQTCEYRYMLNCQISDHTGSTNATVLQEAAEEIIGHTAQELLMIKDVEKDGVKFEEIMQGILWRQYVLKLRVEGHGVITKRSIVEAEKLESPYTSHLLGVIGNLLKSDSSSTPWVQCGVAPTARRPTNLKAQHTFGTSNNSYGSMRSTRGASYRRPADQLPHFSTPPSAYGSMMSTGGASYRHTAPRVSFHISLL</sequence>
<evidence type="ECO:0000256" key="3">
    <source>
        <dbReference type="ARBA" id="ARBA00022771"/>
    </source>
</evidence>
<organism evidence="7 8">
    <name type="scientific">Triticum urartu</name>
    <name type="common">Red wild einkorn</name>
    <name type="synonym">Crithodium urartu</name>
    <dbReference type="NCBI Taxonomy" id="4572"/>
    <lineage>
        <taxon>Eukaryota</taxon>
        <taxon>Viridiplantae</taxon>
        <taxon>Streptophyta</taxon>
        <taxon>Embryophyta</taxon>
        <taxon>Tracheophyta</taxon>
        <taxon>Spermatophyta</taxon>
        <taxon>Magnoliopsida</taxon>
        <taxon>Liliopsida</taxon>
        <taxon>Poales</taxon>
        <taxon>Poaceae</taxon>
        <taxon>BOP clade</taxon>
        <taxon>Pooideae</taxon>
        <taxon>Triticodae</taxon>
        <taxon>Triticeae</taxon>
        <taxon>Triticinae</taxon>
        <taxon>Triticum</taxon>
    </lineage>
</organism>
<comment type="similarity">
    <text evidence="1">Belongs to the replication factor A protein 1 family.</text>
</comment>
<keyword evidence="5" id="KW-0238">DNA-binding</keyword>
<dbReference type="GO" id="GO:0008270">
    <property type="term" value="F:zinc ion binding"/>
    <property type="evidence" value="ECO:0007669"/>
    <property type="project" value="UniProtKB-KW"/>
</dbReference>
<evidence type="ECO:0000259" key="6">
    <source>
        <dbReference type="Pfam" id="PF08646"/>
    </source>
</evidence>
<keyword evidence="4" id="KW-0862">Zinc</keyword>
<evidence type="ECO:0000256" key="1">
    <source>
        <dbReference type="ARBA" id="ARBA00005690"/>
    </source>
</evidence>
<dbReference type="PANTHER" id="PTHR47165">
    <property type="entry name" value="OS03G0429900 PROTEIN"/>
    <property type="match status" value="1"/>
</dbReference>
<keyword evidence="2" id="KW-0479">Metal-binding</keyword>
<dbReference type="AlphaFoldDB" id="A0A8R7JX55"/>
<dbReference type="SUPFAM" id="SSF50249">
    <property type="entry name" value="Nucleic acid-binding proteins"/>
    <property type="match status" value="1"/>
</dbReference>
<accession>A0A8R7JX55</accession>
<evidence type="ECO:0000256" key="4">
    <source>
        <dbReference type="ARBA" id="ARBA00022833"/>
    </source>
</evidence>
<dbReference type="Pfam" id="PF08646">
    <property type="entry name" value="Rep_fac-A_C"/>
    <property type="match status" value="1"/>
</dbReference>
<protein>
    <recommendedName>
        <fullName evidence="6">Replication factor A C-terminal domain-containing protein</fullName>
    </recommendedName>
</protein>
<feature type="domain" description="Replication factor A C-terminal" evidence="6">
    <location>
        <begin position="182"/>
        <end position="302"/>
    </location>
</feature>
<evidence type="ECO:0000313" key="8">
    <source>
        <dbReference type="Proteomes" id="UP000015106"/>
    </source>
</evidence>
<dbReference type="CDD" id="cd04476">
    <property type="entry name" value="RPA1_DBD_C"/>
    <property type="match status" value="1"/>
</dbReference>